<name>A0A0D2Q9P4_HYPSF</name>
<dbReference type="PROSITE" id="PS50011">
    <property type="entry name" value="PROTEIN_KINASE_DOM"/>
    <property type="match status" value="1"/>
</dbReference>
<feature type="region of interest" description="Disordered" evidence="9">
    <location>
        <begin position="562"/>
        <end position="581"/>
    </location>
</feature>
<feature type="region of interest" description="Disordered" evidence="9">
    <location>
        <begin position="773"/>
        <end position="811"/>
    </location>
</feature>
<dbReference type="CDD" id="cd05123">
    <property type="entry name" value="STKc_AGC"/>
    <property type="match status" value="1"/>
</dbReference>
<dbReference type="FunFam" id="3.30.200.20:FF:000743">
    <property type="entry name" value="Non-specific serine/threonine protein kinase"/>
    <property type="match status" value="1"/>
</dbReference>
<dbReference type="InterPro" id="IPR045270">
    <property type="entry name" value="STKc_AGC"/>
</dbReference>
<dbReference type="SMART" id="SM00220">
    <property type="entry name" value="S_TKc"/>
    <property type="match status" value="1"/>
</dbReference>
<feature type="region of interest" description="Disordered" evidence="9">
    <location>
        <begin position="839"/>
        <end position="1041"/>
    </location>
</feature>
<evidence type="ECO:0000313" key="13">
    <source>
        <dbReference type="Proteomes" id="UP000054270"/>
    </source>
</evidence>
<evidence type="ECO:0000259" key="10">
    <source>
        <dbReference type="PROSITE" id="PS50011"/>
    </source>
</evidence>
<evidence type="ECO:0000259" key="11">
    <source>
        <dbReference type="PROSITE" id="PS51285"/>
    </source>
</evidence>
<keyword evidence="3" id="KW-0808">Transferase</keyword>
<dbReference type="FunFam" id="1.10.510.10:FF:000465">
    <property type="entry name" value="Non-specific serine/threonine protein kinase"/>
    <property type="match status" value="1"/>
</dbReference>
<feature type="compositionally biased region" description="Low complexity" evidence="9">
    <location>
        <begin position="796"/>
        <end position="807"/>
    </location>
</feature>
<feature type="compositionally biased region" description="Low complexity" evidence="9">
    <location>
        <begin position="1073"/>
        <end position="1091"/>
    </location>
</feature>
<dbReference type="EMBL" id="KN817521">
    <property type="protein sequence ID" value="KJA28390.1"/>
    <property type="molecule type" value="Genomic_DNA"/>
</dbReference>
<evidence type="ECO:0000256" key="9">
    <source>
        <dbReference type="SAM" id="MobiDB-lite"/>
    </source>
</evidence>
<feature type="compositionally biased region" description="Basic and acidic residues" evidence="9">
    <location>
        <begin position="895"/>
        <end position="904"/>
    </location>
</feature>
<dbReference type="OMA" id="DDWDFIE"/>
<feature type="compositionally biased region" description="Basic and acidic residues" evidence="9">
    <location>
        <begin position="934"/>
        <end position="946"/>
    </location>
</feature>
<dbReference type="PROSITE" id="PS51285">
    <property type="entry name" value="AGC_KINASE_CTER"/>
    <property type="match status" value="1"/>
</dbReference>
<feature type="region of interest" description="Disordered" evidence="9">
    <location>
        <begin position="225"/>
        <end position="398"/>
    </location>
</feature>
<dbReference type="GO" id="GO:0004674">
    <property type="term" value="F:protein serine/threonine kinase activity"/>
    <property type="evidence" value="ECO:0007669"/>
    <property type="project" value="UniProtKB-KW"/>
</dbReference>
<feature type="region of interest" description="Disordered" evidence="9">
    <location>
        <begin position="1171"/>
        <end position="1190"/>
    </location>
</feature>
<dbReference type="GO" id="GO:0005524">
    <property type="term" value="F:ATP binding"/>
    <property type="evidence" value="ECO:0007669"/>
    <property type="project" value="UniProtKB-KW"/>
</dbReference>
<dbReference type="Pfam" id="PF00069">
    <property type="entry name" value="Pkinase"/>
    <property type="match status" value="2"/>
</dbReference>
<feature type="compositionally biased region" description="Polar residues" evidence="9">
    <location>
        <begin position="95"/>
        <end position="110"/>
    </location>
</feature>
<dbReference type="OrthoDB" id="63267at2759"/>
<feature type="compositionally biased region" description="Polar residues" evidence="9">
    <location>
        <begin position="140"/>
        <end position="151"/>
    </location>
</feature>
<feature type="compositionally biased region" description="Low complexity" evidence="9">
    <location>
        <begin position="240"/>
        <end position="255"/>
    </location>
</feature>
<dbReference type="SUPFAM" id="SSF56112">
    <property type="entry name" value="Protein kinase-like (PK-like)"/>
    <property type="match status" value="1"/>
</dbReference>
<feature type="compositionally biased region" description="Low complexity" evidence="9">
    <location>
        <begin position="955"/>
        <end position="970"/>
    </location>
</feature>
<accession>A0A0D2Q9P4</accession>
<comment type="catalytic activity">
    <reaction evidence="7">
        <text>L-threonyl-[protein] + ATP = O-phospho-L-threonyl-[protein] + ADP + H(+)</text>
        <dbReference type="Rhea" id="RHEA:46608"/>
        <dbReference type="Rhea" id="RHEA-COMP:11060"/>
        <dbReference type="Rhea" id="RHEA-COMP:11605"/>
        <dbReference type="ChEBI" id="CHEBI:15378"/>
        <dbReference type="ChEBI" id="CHEBI:30013"/>
        <dbReference type="ChEBI" id="CHEBI:30616"/>
        <dbReference type="ChEBI" id="CHEBI:61977"/>
        <dbReference type="ChEBI" id="CHEBI:456216"/>
        <dbReference type="EC" id="2.7.11.1"/>
    </reaction>
</comment>
<feature type="domain" description="Protein kinase" evidence="10">
    <location>
        <begin position="405"/>
        <end position="723"/>
    </location>
</feature>
<feature type="region of interest" description="Disordered" evidence="9">
    <location>
        <begin position="1"/>
        <end position="24"/>
    </location>
</feature>
<dbReference type="GO" id="GO:0106310">
    <property type="term" value="F:protein serine kinase activity"/>
    <property type="evidence" value="ECO:0007669"/>
    <property type="project" value="RHEA"/>
</dbReference>
<dbReference type="EC" id="2.7.11.1" evidence="1"/>
<dbReference type="Gene3D" id="1.10.510.10">
    <property type="entry name" value="Transferase(Phosphotransferase) domain 1"/>
    <property type="match status" value="2"/>
</dbReference>
<comment type="catalytic activity">
    <reaction evidence="8">
        <text>L-seryl-[protein] + ATP = O-phospho-L-seryl-[protein] + ADP + H(+)</text>
        <dbReference type="Rhea" id="RHEA:17989"/>
        <dbReference type="Rhea" id="RHEA-COMP:9863"/>
        <dbReference type="Rhea" id="RHEA-COMP:11604"/>
        <dbReference type="ChEBI" id="CHEBI:15378"/>
        <dbReference type="ChEBI" id="CHEBI:29999"/>
        <dbReference type="ChEBI" id="CHEBI:30616"/>
        <dbReference type="ChEBI" id="CHEBI:83421"/>
        <dbReference type="ChEBI" id="CHEBI:456216"/>
        <dbReference type="EC" id="2.7.11.1"/>
    </reaction>
</comment>
<evidence type="ECO:0000256" key="8">
    <source>
        <dbReference type="ARBA" id="ARBA00048679"/>
    </source>
</evidence>
<keyword evidence="2" id="KW-0723">Serine/threonine-protein kinase</keyword>
<dbReference type="STRING" id="945553.A0A0D2Q9P4"/>
<keyword evidence="4" id="KW-0547">Nucleotide-binding</keyword>
<evidence type="ECO:0000256" key="3">
    <source>
        <dbReference type="ARBA" id="ARBA00022679"/>
    </source>
</evidence>
<keyword evidence="6" id="KW-0067">ATP-binding</keyword>
<keyword evidence="13" id="KW-1185">Reference proteome</keyword>
<gene>
    <name evidence="12" type="ORF">HYPSUDRAFT_698897</name>
</gene>
<dbReference type="InterPro" id="IPR008271">
    <property type="entry name" value="Ser/Thr_kinase_AS"/>
</dbReference>
<feature type="domain" description="AGC-kinase C-terminal" evidence="11">
    <location>
        <begin position="724"/>
        <end position="844"/>
    </location>
</feature>
<protein>
    <recommendedName>
        <fullName evidence="1">non-specific serine/threonine protein kinase</fullName>
        <ecNumber evidence="1">2.7.11.1</ecNumber>
    </recommendedName>
</protein>
<feature type="compositionally biased region" description="Polar residues" evidence="9">
    <location>
        <begin position="344"/>
        <end position="367"/>
    </location>
</feature>
<evidence type="ECO:0000256" key="5">
    <source>
        <dbReference type="ARBA" id="ARBA00022777"/>
    </source>
</evidence>
<dbReference type="Proteomes" id="UP000054270">
    <property type="component" value="Unassembled WGS sequence"/>
</dbReference>
<dbReference type="InterPro" id="IPR000961">
    <property type="entry name" value="AGC-kinase_C"/>
</dbReference>
<dbReference type="SMART" id="SM00133">
    <property type="entry name" value="S_TK_X"/>
    <property type="match status" value="1"/>
</dbReference>
<organism evidence="12 13">
    <name type="scientific">Hypholoma sublateritium (strain FD-334 SS-4)</name>
    <dbReference type="NCBI Taxonomy" id="945553"/>
    <lineage>
        <taxon>Eukaryota</taxon>
        <taxon>Fungi</taxon>
        <taxon>Dikarya</taxon>
        <taxon>Basidiomycota</taxon>
        <taxon>Agaricomycotina</taxon>
        <taxon>Agaricomycetes</taxon>
        <taxon>Agaricomycetidae</taxon>
        <taxon>Agaricales</taxon>
        <taxon>Agaricineae</taxon>
        <taxon>Strophariaceae</taxon>
        <taxon>Hypholoma</taxon>
    </lineage>
</organism>
<dbReference type="InterPro" id="IPR000719">
    <property type="entry name" value="Prot_kinase_dom"/>
</dbReference>
<evidence type="ECO:0000256" key="1">
    <source>
        <dbReference type="ARBA" id="ARBA00012513"/>
    </source>
</evidence>
<dbReference type="AlphaFoldDB" id="A0A0D2Q9P4"/>
<reference evidence="13" key="1">
    <citation type="submission" date="2014-04" db="EMBL/GenBank/DDBJ databases">
        <title>Evolutionary Origins and Diversification of the Mycorrhizal Mutualists.</title>
        <authorList>
            <consortium name="DOE Joint Genome Institute"/>
            <consortium name="Mycorrhizal Genomics Consortium"/>
            <person name="Kohler A."/>
            <person name="Kuo A."/>
            <person name="Nagy L.G."/>
            <person name="Floudas D."/>
            <person name="Copeland A."/>
            <person name="Barry K.W."/>
            <person name="Cichocki N."/>
            <person name="Veneault-Fourrey C."/>
            <person name="LaButti K."/>
            <person name="Lindquist E.A."/>
            <person name="Lipzen A."/>
            <person name="Lundell T."/>
            <person name="Morin E."/>
            <person name="Murat C."/>
            <person name="Riley R."/>
            <person name="Ohm R."/>
            <person name="Sun H."/>
            <person name="Tunlid A."/>
            <person name="Henrissat B."/>
            <person name="Grigoriev I.V."/>
            <person name="Hibbett D.S."/>
            <person name="Martin F."/>
        </authorList>
    </citation>
    <scope>NUCLEOTIDE SEQUENCE [LARGE SCALE GENOMIC DNA]</scope>
    <source>
        <strain evidence="13">FD-334 SS-4</strain>
    </source>
</reference>
<keyword evidence="5" id="KW-0418">Kinase</keyword>
<feature type="compositionally biased region" description="Acidic residues" evidence="9">
    <location>
        <begin position="1008"/>
        <end position="1031"/>
    </location>
</feature>
<sequence>MKALDTNLPASSRRGPVRMDAQDGPWSVSVAESPYDSHSYCLYIKTPNHNLTLTRTAMELVELDVKLRHSHPNTKIPALPINPESLPAPPKRKSTFLNTLSRFASPTSSKAHSKRTHQPTGSALASPLPTPALEGADPFTSFSSGDSPTDGTASRSNLASSLASSAALSPSSSSAAIAAYLTTLSNTPALRMDRLWKRFVRVRTDDLESVRVERAIKRVRSDLAAHIGSMQPPKDKENGAGKSAASSAAPSEAGSVYGGDEMESSTQLEAPQEVHGEEASAEAAMDGDERTSTPNGVGTATAPAPPVESAPAEAQDAAGEAPMTNRVHRSQSLNPDKSHRLSRAYTTSAPSQSGAESQTGDDSSSSAAPGEDGAPRRRRKKRSSSGMRAHKEQRKSQRKVVIDDFEMMRVLGKGCAGKVLLVRHKTTADLFALKAITKRHVLAHQELQHTLTEQAVLKRMAAENKDPFVVKLWWSFHDKENLFLVMDFHPGGDLATQLARWGRLGRDRARFYAAEIVEGVEGLHAAGVIYRDLKPENILIGGDGHIVLTDFGLSKEFPRRHTYNASTPSGGGGSPSSRGSEFYSSAAAAEAAIPPATPPWMKLDRHGELAAGWPGQSIGHPDSTTTFCGTAEYLAPEVIQGLSYSYEVDWWSFGTMLYEMLTGITPFWADNHPDMYVRVLQDELQFPDDRAIDQDTKSLIRGLLQRVPSLRICEPRIKKHPYFSMIDWSHVYYKRYIPPYIPPIDPSNASDTQNFDETFLDMEPVLDEFDENENATDTDQEPQTDAERTDGDGDETSTTPSQSRSSSVRPLARQLPMQLPIDEDGVDVFDGYSFKGRHSVLIDDEEEDASGSDQGSEESIEDEDEALNVLRGLQVEASPLEEAMQLEEGVQEEGPEPKTPEARHAPLPAVPEAPPALPSIPEVSPAASALAPEIEEHIAESLRTEETAVDEVDTTEPIPSEPAAAAVAEPGTPPPTKSALPRPVVNTRRGRREKSGVPALDRFRASAADEDTEATEAEREDDDWDFIEAADGEDRNGAKGTSLFARGVVDRYRLAVFRKASTPNAGRAAQRTASGMSVASGASEAESPSPSQRRGRTPGLTFRKQTRQFLRPKSPPPSSFTAKSARSVSHSASAANTLSGASLSSAGGMLTPSHSGGSTFGIPHSLKSKESAMSMGAMSQSSGHSGNGQSAVFVDAAEALRGSSANGVDSKHKNKKLKKYKNNAEKVFSLFSSPRQST</sequence>
<feature type="compositionally biased region" description="Pro residues" evidence="9">
    <location>
        <begin position="908"/>
        <end position="918"/>
    </location>
</feature>
<dbReference type="InterPro" id="IPR011009">
    <property type="entry name" value="Kinase-like_dom_sf"/>
</dbReference>
<evidence type="ECO:0000256" key="2">
    <source>
        <dbReference type="ARBA" id="ARBA00022527"/>
    </source>
</evidence>
<evidence type="ECO:0000256" key="7">
    <source>
        <dbReference type="ARBA" id="ARBA00047899"/>
    </source>
</evidence>
<dbReference type="FunFam" id="1.10.510.10:FF:000294">
    <property type="entry name" value="Serine/threonine-protein kinase OXI1"/>
    <property type="match status" value="1"/>
</dbReference>
<feature type="compositionally biased region" description="Acidic residues" evidence="9">
    <location>
        <begin position="773"/>
        <end position="784"/>
    </location>
</feature>
<feature type="region of interest" description="Disordered" evidence="9">
    <location>
        <begin position="72"/>
        <end position="156"/>
    </location>
</feature>
<evidence type="ECO:0000313" key="12">
    <source>
        <dbReference type="EMBL" id="KJA28390.1"/>
    </source>
</evidence>
<feature type="region of interest" description="Disordered" evidence="9">
    <location>
        <begin position="1062"/>
        <end position="1127"/>
    </location>
</feature>
<evidence type="ECO:0000256" key="4">
    <source>
        <dbReference type="ARBA" id="ARBA00022741"/>
    </source>
</evidence>
<proteinExistence type="predicted"/>
<evidence type="ECO:0000256" key="6">
    <source>
        <dbReference type="ARBA" id="ARBA00022840"/>
    </source>
</evidence>
<dbReference type="Gene3D" id="3.30.200.20">
    <property type="entry name" value="Phosphorylase Kinase, domain 1"/>
    <property type="match status" value="2"/>
</dbReference>
<feature type="compositionally biased region" description="Low complexity" evidence="9">
    <location>
        <begin position="309"/>
        <end position="321"/>
    </location>
</feature>
<feature type="compositionally biased region" description="Acidic residues" evidence="9">
    <location>
        <begin position="842"/>
        <end position="866"/>
    </location>
</feature>
<dbReference type="PANTHER" id="PTHR24351">
    <property type="entry name" value="RIBOSOMAL PROTEIN S6 KINASE"/>
    <property type="match status" value="1"/>
</dbReference>
<dbReference type="PROSITE" id="PS00108">
    <property type="entry name" value="PROTEIN_KINASE_ST"/>
    <property type="match status" value="1"/>
</dbReference>